<keyword evidence="8" id="KW-1185">Reference proteome</keyword>
<dbReference type="Pfam" id="PF00270">
    <property type="entry name" value="DEAD"/>
    <property type="match status" value="1"/>
</dbReference>
<dbReference type="InterPro" id="IPR011545">
    <property type="entry name" value="DEAD/DEAH_box_helicase_dom"/>
</dbReference>
<gene>
    <name evidence="7" type="ORF">GCM10025870_23100</name>
</gene>
<reference evidence="8" key="1">
    <citation type="journal article" date="2019" name="Int. J. Syst. Evol. Microbiol.">
        <title>The Global Catalogue of Microorganisms (GCM) 10K type strain sequencing project: providing services to taxonomists for standard genome sequencing and annotation.</title>
        <authorList>
            <consortium name="The Broad Institute Genomics Platform"/>
            <consortium name="The Broad Institute Genome Sequencing Center for Infectious Disease"/>
            <person name="Wu L."/>
            <person name="Ma J."/>
        </authorList>
    </citation>
    <scope>NUCLEOTIDE SEQUENCE [LARGE SCALE GENOMIC DNA]</scope>
    <source>
        <strain evidence="8">NBRC 109019</strain>
    </source>
</reference>
<dbReference type="PANTHER" id="PTHR13710">
    <property type="entry name" value="DNA HELICASE RECQ FAMILY MEMBER"/>
    <property type="match status" value="1"/>
</dbReference>
<evidence type="ECO:0000256" key="5">
    <source>
        <dbReference type="ARBA" id="ARBA00034808"/>
    </source>
</evidence>
<keyword evidence="2" id="KW-0238">DNA-binding</keyword>
<name>A0ABN6YCW4_9MICO</name>
<evidence type="ECO:0000256" key="2">
    <source>
        <dbReference type="ARBA" id="ARBA00023125"/>
    </source>
</evidence>
<evidence type="ECO:0000259" key="6">
    <source>
        <dbReference type="Pfam" id="PF00270"/>
    </source>
</evidence>
<keyword evidence="3" id="KW-0413">Isomerase</keyword>
<dbReference type="Proteomes" id="UP001321477">
    <property type="component" value="Chromosome"/>
</dbReference>
<evidence type="ECO:0000313" key="8">
    <source>
        <dbReference type="Proteomes" id="UP001321477"/>
    </source>
</evidence>
<proteinExistence type="inferred from homology"/>
<dbReference type="InterPro" id="IPR027417">
    <property type="entry name" value="P-loop_NTPase"/>
</dbReference>
<feature type="domain" description="DEAD/DEAH-box helicase" evidence="6">
    <location>
        <begin position="34"/>
        <end position="131"/>
    </location>
</feature>
<sequence length="133" mass="14393">MYALLDTAPELRPDALRALRDLVGRDDAEFHDGQFEAVEALVAGRNRALVVQRTGWGKSAVYFVSTLLLRRRGAGPTVLVSPLLALMRDQVAAAARAGVRAVSINSANAHEWSEIMQRLDADEVDVLLVSPSG</sequence>
<dbReference type="SUPFAM" id="SSF52540">
    <property type="entry name" value="P-loop containing nucleoside triphosphate hydrolases"/>
    <property type="match status" value="1"/>
</dbReference>
<evidence type="ECO:0000256" key="1">
    <source>
        <dbReference type="ARBA" id="ARBA00005446"/>
    </source>
</evidence>
<comment type="similarity">
    <text evidence="1">Belongs to the helicase family. RecQ subfamily.</text>
</comment>
<dbReference type="PANTHER" id="PTHR13710:SF105">
    <property type="entry name" value="ATP-DEPENDENT DNA HELICASE Q1"/>
    <property type="match status" value="1"/>
</dbReference>
<accession>A0ABN6YCW4</accession>
<organism evidence="7 8">
    <name type="scientific">Agromyces marinus</name>
    <dbReference type="NCBI Taxonomy" id="1389020"/>
    <lineage>
        <taxon>Bacteria</taxon>
        <taxon>Bacillati</taxon>
        <taxon>Actinomycetota</taxon>
        <taxon>Actinomycetes</taxon>
        <taxon>Micrococcales</taxon>
        <taxon>Microbacteriaceae</taxon>
        <taxon>Agromyces</taxon>
    </lineage>
</organism>
<dbReference type="EMBL" id="AP027734">
    <property type="protein sequence ID" value="BDZ55237.1"/>
    <property type="molecule type" value="Genomic_DNA"/>
</dbReference>
<protein>
    <recommendedName>
        <fullName evidence="5">DNA 3'-5' helicase</fullName>
        <ecNumber evidence="5">5.6.2.4</ecNumber>
    </recommendedName>
</protein>
<comment type="catalytic activity">
    <reaction evidence="4">
        <text>Couples ATP hydrolysis with the unwinding of duplex DNA by translocating in the 3'-5' direction.</text>
        <dbReference type="EC" id="5.6.2.4"/>
    </reaction>
</comment>
<dbReference type="EC" id="5.6.2.4" evidence="5"/>
<evidence type="ECO:0000256" key="3">
    <source>
        <dbReference type="ARBA" id="ARBA00023235"/>
    </source>
</evidence>
<dbReference type="Gene3D" id="3.40.50.300">
    <property type="entry name" value="P-loop containing nucleotide triphosphate hydrolases"/>
    <property type="match status" value="1"/>
</dbReference>
<evidence type="ECO:0000256" key="4">
    <source>
        <dbReference type="ARBA" id="ARBA00034617"/>
    </source>
</evidence>
<evidence type="ECO:0000313" key="7">
    <source>
        <dbReference type="EMBL" id="BDZ55237.1"/>
    </source>
</evidence>